<dbReference type="EMBL" id="KK198760">
    <property type="protein sequence ID" value="KCW62135.1"/>
    <property type="molecule type" value="Genomic_DNA"/>
</dbReference>
<name>A0A059B8Z6_EUCGR</name>
<proteinExistence type="inferred from homology"/>
<keyword evidence="4" id="KW-0547">Nucleotide-binding</keyword>
<dbReference type="Gramene" id="KCW62135">
    <property type="protein sequence ID" value="KCW62135"/>
    <property type="gene ID" value="EUGRSUZ_H04795"/>
</dbReference>
<keyword evidence="3" id="KW-0808">Transferase</keyword>
<dbReference type="InParanoid" id="A0A059B8Z6"/>
<dbReference type="Gene3D" id="3.40.50.300">
    <property type="entry name" value="P-loop containing nucleotide triphosphate hydrolases"/>
    <property type="match status" value="1"/>
</dbReference>
<evidence type="ECO:0000256" key="1">
    <source>
        <dbReference type="ARBA" id="ARBA00007220"/>
    </source>
</evidence>
<organism evidence="7">
    <name type="scientific">Eucalyptus grandis</name>
    <name type="common">Flooded gum</name>
    <dbReference type="NCBI Taxonomy" id="71139"/>
    <lineage>
        <taxon>Eukaryota</taxon>
        <taxon>Viridiplantae</taxon>
        <taxon>Streptophyta</taxon>
        <taxon>Embryophyta</taxon>
        <taxon>Tracheophyta</taxon>
        <taxon>Spermatophyta</taxon>
        <taxon>Magnoliopsida</taxon>
        <taxon>eudicotyledons</taxon>
        <taxon>Gunneridae</taxon>
        <taxon>Pentapetalae</taxon>
        <taxon>rosids</taxon>
        <taxon>malvids</taxon>
        <taxon>Myrtales</taxon>
        <taxon>Myrtaceae</taxon>
        <taxon>Myrtoideae</taxon>
        <taxon>Eucalypteae</taxon>
        <taxon>Eucalyptus</taxon>
    </lineage>
</organism>
<reference evidence="7" key="1">
    <citation type="submission" date="2013-07" db="EMBL/GenBank/DDBJ databases">
        <title>The genome of Eucalyptus grandis.</title>
        <authorList>
            <person name="Schmutz J."/>
            <person name="Hayes R."/>
            <person name="Myburg A."/>
            <person name="Tuskan G."/>
            <person name="Grattapaglia D."/>
            <person name="Rokhsar D.S."/>
        </authorList>
    </citation>
    <scope>NUCLEOTIDE SEQUENCE</scope>
    <source>
        <tissue evidence="7">Leaf extractions</tissue>
    </source>
</reference>
<comment type="similarity">
    <text evidence="1">Belongs to the adenylate kinase family.</text>
</comment>
<dbReference type="PANTHER" id="PTHR23359">
    <property type="entry name" value="NUCLEOTIDE KINASE"/>
    <property type="match status" value="1"/>
</dbReference>
<evidence type="ECO:0000256" key="5">
    <source>
        <dbReference type="ARBA" id="ARBA00022777"/>
    </source>
</evidence>
<protein>
    <recommendedName>
        <fullName evidence="2">adenylate kinase</fullName>
        <ecNumber evidence="2">2.7.4.3</ecNumber>
    </recommendedName>
    <alternativeName>
        <fullName evidence="6">ATP:AMP phosphotransferase</fullName>
    </alternativeName>
</protein>
<accession>A0A059B8Z6</accession>
<dbReference type="AlphaFoldDB" id="A0A059B8Z6"/>
<gene>
    <name evidence="7" type="ORF">EUGRSUZ_H04795</name>
</gene>
<sequence>MQTKTELEFVLFFHCSEEEMERRLLYRNQGRKDDNIQTMRKMFKVFLESSLPIIEYCNSKGKVKKPIEEVFEAIKSNFHLKF</sequence>
<dbReference type="OMA" id="INHYTAR"/>
<evidence type="ECO:0000256" key="3">
    <source>
        <dbReference type="ARBA" id="ARBA00022679"/>
    </source>
</evidence>
<dbReference type="GO" id="GO:0005524">
    <property type="term" value="F:ATP binding"/>
    <property type="evidence" value="ECO:0007669"/>
    <property type="project" value="InterPro"/>
</dbReference>
<dbReference type="STRING" id="71139.A0A059B8Z6"/>
<dbReference type="EC" id="2.7.4.3" evidence="2"/>
<keyword evidence="5" id="KW-0418">Kinase</keyword>
<evidence type="ECO:0000313" key="7">
    <source>
        <dbReference type="EMBL" id="KCW62135.1"/>
    </source>
</evidence>
<evidence type="ECO:0000256" key="2">
    <source>
        <dbReference type="ARBA" id="ARBA00012955"/>
    </source>
</evidence>
<dbReference type="SUPFAM" id="SSF52540">
    <property type="entry name" value="P-loop containing nucleoside triphosphate hydrolases"/>
    <property type="match status" value="1"/>
</dbReference>
<dbReference type="InterPro" id="IPR000850">
    <property type="entry name" value="Adenylat/UMP-CMP_kin"/>
</dbReference>
<evidence type="ECO:0000256" key="4">
    <source>
        <dbReference type="ARBA" id="ARBA00022741"/>
    </source>
</evidence>
<dbReference type="InterPro" id="IPR027417">
    <property type="entry name" value="P-loop_NTPase"/>
</dbReference>
<evidence type="ECO:0000256" key="6">
    <source>
        <dbReference type="ARBA" id="ARBA00031517"/>
    </source>
</evidence>
<dbReference type="GO" id="GO:0004017">
    <property type="term" value="F:AMP kinase activity"/>
    <property type="evidence" value="ECO:0007669"/>
    <property type="project" value="UniProtKB-EC"/>
</dbReference>